<reference evidence="1 2" key="1">
    <citation type="journal article" date="2022" name="Hortic Res">
        <title>A haplotype resolved chromosomal level avocado genome allows analysis of novel avocado genes.</title>
        <authorList>
            <person name="Nath O."/>
            <person name="Fletcher S.J."/>
            <person name="Hayward A."/>
            <person name="Shaw L.M."/>
            <person name="Masouleh A.K."/>
            <person name="Furtado A."/>
            <person name="Henry R.J."/>
            <person name="Mitter N."/>
        </authorList>
    </citation>
    <scope>NUCLEOTIDE SEQUENCE [LARGE SCALE GENOMIC DNA]</scope>
    <source>
        <strain evidence="2">cv. Hass</strain>
    </source>
</reference>
<comment type="caution">
    <text evidence="1">The sequence shown here is derived from an EMBL/GenBank/DDBJ whole genome shotgun (WGS) entry which is preliminary data.</text>
</comment>
<organism evidence="1 2">
    <name type="scientific">Persea americana</name>
    <name type="common">Avocado</name>
    <dbReference type="NCBI Taxonomy" id="3435"/>
    <lineage>
        <taxon>Eukaryota</taxon>
        <taxon>Viridiplantae</taxon>
        <taxon>Streptophyta</taxon>
        <taxon>Embryophyta</taxon>
        <taxon>Tracheophyta</taxon>
        <taxon>Spermatophyta</taxon>
        <taxon>Magnoliopsida</taxon>
        <taxon>Magnoliidae</taxon>
        <taxon>Laurales</taxon>
        <taxon>Lauraceae</taxon>
        <taxon>Persea</taxon>
    </lineage>
</organism>
<sequence>MNSEPVIHEISSDEEGCWNEEGDASHDWIWDLLGDADSEGEGSNDVVILDDGDSCASTMQKDCVAVDAIGGRLGSDSDDDCLVLDGDPDNPVSVVDEAGNGSDDLLVVGEKGQLACRDYPHPRHLCAKFPFSTTPHAKHCNLCHCYVCDSLAPCMYWGNGVSFADHCNSTDKEVVWRTQRQNSKQRIKAGPPVQRLPDATLSMRVPLHNITQPPHSSSEPLSIRLIPQQSSVSEPIKLHASATSFGTTAWSRPNPHFRFIRSRYPQSPSGSIRLIPRTHTNTRGRGGISAPGPQFVPPQSRFEGTGPSRSSAFTVLNRSGQGSFDGNRIDTVLQPKSQSMQATPGEGIHLKKLPNLLHGIDSELDTFLSTSGHNSNSNVTDFQSYSVSSLPQVQVHDQSLPQFEPNQNMNQFVNPAPNAAEPDPSGFNYSWPLNVASESTPVDPTLSSIPPSEALTVMQSEGQHLQNLGSLEFHEENWMYNPMEHQTPIPETAPNSMVSDLDFLSVQSPSADSVFYGFESSWVI</sequence>
<name>A0ACC2K769_PERAE</name>
<dbReference type="Proteomes" id="UP001234297">
    <property type="component" value="Chromosome 12"/>
</dbReference>
<evidence type="ECO:0000313" key="2">
    <source>
        <dbReference type="Proteomes" id="UP001234297"/>
    </source>
</evidence>
<gene>
    <name evidence="1" type="ORF">MRB53_036235</name>
</gene>
<protein>
    <submittedName>
        <fullName evidence="1">Uncharacterized protein</fullName>
    </submittedName>
</protein>
<evidence type="ECO:0000313" key="1">
    <source>
        <dbReference type="EMBL" id="KAJ8616863.1"/>
    </source>
</evidence>
<keyword evidence="2" id="KW-1185">Reference proteome</keyword>
<proteinExistence type="predicted"/>
<dbReference type="EMBL" id="CM056820">
    <property type="protein sequence ID" value="KAJ8616863.1"/>
    <property type="molecule type" value="Genomic_DNA"/>
</dbReference>
<accession>A0ACC2K769</accession>